<dbReference type="RefSeq" id="WP_215884652.1">
    <property type="nucleotide sequence ID" value="NZ_JAAOMP010000145.1"/>
</dbReference>
<dbReference type="Pfam" id="PF08843">
    <property type="entry name" value="AbiEii"/>
    <property type="match status" value="1"/>
</dbReference>
<dbReference type="Gene3D" id="3.10.450.620">
    <property type="entry name" value="JHP933, nucleotidyltransferase-like core domain"/>
    <property type="match status" value="1"/>
</dbReference>
<dbReference type="InterPro" id="IPR014942">
    <property type="entry name" value="AbiEii"/>
</dbReference>
<dbReference type="Proteomes" id="UP000755654">
    <property type="component" value="Unassembled WGS sequence"/>
</dbReference>
<evidence type="ECO:0000313" key="1">
    <source>
        <dbReference type="EMBL" id="MBU2761124.1"/>
    </source>
</evidence>
<proteinExistence type="predicted"/>
<organism evidence="1 2">
    <name type="scientific">Acidithiobacillus sulfurivorans</name>
    <dbReference type="NCBI Taxonomy" id="1958756"/>
    <lineage>
        <taxon>Bacteria</taxon>
        <taxon>Pseudomonadati</taxon>
        <taxon>Pseudomonadota</taxon>
        <taxon>Acidithiobacillia</taxon>
        <taxon>Acidithiobacillales</taxon>
        <taxon>Acidithiobacillaceae</taxon>
        <taxon>Acidithiobacillus</taxon>
    </lineage>
</organism>
<sequence length="289" mass="32398">MRPVVEKELLHYEIFNALDSEGLLKNLVFQGGTSLRLCRGSDRFSEDLDFAGGKAFTSDSVSKIKACVTQRVGDRFGLDVTVREPRTAKQGQNVQTVSVETHPGRPDLPRQKIKLEIANIPAYTREVVPLRMNYSVLDGVSPTLVVAESIHEILADKLVALPTSIAKIDEYGIADTAARIRYRDIWDIAWLTGQGAEVDMEMVWKKVADYGIQEFPRLLDHAISQIPEIAASHAFRQQMSRFVERSKHEKIFGMPGYEDYFARSVSSLLESALRDQMVSGTPSRNRSTP</sequence>
<gene>
    <name evidence="1" type="ORF">HAP95_13370</name>
</gene>
<dbReference type="GO" id="GO:0016740">
    <property type="term" value="F:transferase activity"/>
    <property type="evidence" value="ECO:0007669"/>
    <property type="project" value="UniProtKB-KW"/>
</dbReference>
<dbReference type="EMBL" id="JAAOMP010000145">
    <property type="protein sequence ID" value="MBU2761124.1"/>
    <property type="molecule type" value="Genomic_DNA"/>
</dbReference>
<name>A0ABS6A112_9PROT</name>
<comment type="caution">
    <text evidence="1">The sequence shown here is derived from an EMBL/GenBank/DDBJ whole genome shotgun (WGS) entry which is preliminary data.</text>
</comment>
<keyword evidence="2" id="KW-1185">Reference proteome</keyword>
<reference evidence="1 2" key="1">
    <citation type="journal article" date="2021" name="ISME J.">
        <title>Genomic evolution of the class Acidithiobacillia: deep-branching Proteobacteria living in extreme acidic conditions.</title>
        <authorList>
            <person name="Moya-Beltran A."/>
            <person name="Beard S."/>
            <person name="Rojas-Villalobos C."/>
            <person name="Issotta F."/>
            <person name="Gallardo Y."/>
            <person name="Ulloa R."/>
            <person name="Giaveno A."/>
            <person name="Degli Esposti M."/>
            <person name="Johnson D.B."/>
            <person name="Quatrini R."/>
        </authorList>
    </citation>
    <scope>NUCLEOTIDE SEQUENCE [LARGE SCALE GENOMIC DNA]</scope>
    <source>
        <strain evidence="1 2">RW2</strain>
    </source>
</reference>
<keyword evidence="1" id="KW-0808">Transferase</keyword>
<protein>
    <submittedName>
        <fullName evidence="1">Nucleotidyl transferase AbiEii/AbiGii toxin family protein</fullName>
    </submittedName>
</protein>
<evidence type="ECO:0000313" key="2">
    <source>
        <dbReference type="Proteomes" id="UP000755654"/>
    </source>
</evidence>
<accession>A0ABS6A112</accession>